<accession>A0AAF0ZHR4</accession>
<keyword evidence="1" id="KW-0614">Plasmid</keyword>
<dbReference type="InterPro" id="IPR010982">
    <property type="entry name" value="Lambda_DNA-bd_dom_sf"/>
</dbReference>
<protein>
    <submittedName>
        <fullName evidence="1">Uncharacterized protein</fullName>
    </submittedName>
</protein>
<name>A0AAF0ZHR4_9CHRO</name>
<dbReference type="RefSeq" id="WP_320002360.1">
    <property type="nucleotide sequence ID" value="NZ_CP138349.1"/>
</dbReference>
<sequence>MTHFDLDKEINDLESKLPDSDSAIASNNEGLRYSPIPEDKVATFYEFKGITRIIEALKSKGYQVTLEDEKKIFDYVLANPMTEGMIPDIYFEDLVSALRLKYNPNPIVTSKLFQESNLTANSSSLVMDTMFSLMIGKGLNIFQISEKLCRASKKFTNGDIDLIFQDIEFDLVTQYGEDTYSVFSLFLAYWYQNKPKNYGETITLSGDEILEILNEKGKLIKNKNEVKRVSKIEGLNWLAHHCELLKGIRVYSSQIMPTGKGKKAFGIEETPLIEFSSIKYFPKDGSKESHPLFGGVIKDLHISFKVGEWFKYFDDDNFKQFGYTHKEAYRSSGVKSALLHWLNPKLEQNQRGEFKLKTIIDQIGLLKDKLEAIYSETDSNKLRDLKQDLYRVLMKALTEIKEIPDPYQWEFKNAPQWVLDEALKKPRGWFNTWLDVVVIIKHPKCLIDEGKEFRREKKNEVTPEAKPSKLTVNDLKSALAQYNYVSMSAVAKKYGVNKSTISRKLNGKGKFTQQELKDLINLTHFLGKKKN</sequence>
<proteinExistence type="predicted"/>
<geneLocation type="plasmid" evidence="1">
    <name>pAL20115a</name>
</geneLocation>
<reference evidence="1" key="1">
    <citation type="submission" date="2023-11" db="EMBL/GenBank/DDBJ databases">
        <title>Genome sequence of Cyanobacterium aponinum BCRC AL20115.</title>
        <authorList>
            <person name="Chang H.-Y."/>
            <person name="Lin K.-M."/>
            <person name="Hsueh H.-T."/>
            <person name="Chu H.-A."/>
            <person name="Kuo C.-H."/>
        </authorList>
    </citation>
    <scope>NUCLEOTIDE SEQUENCE</scope>
    <source>
        <strain evidence="1">AL20115</strain>
        <plasmid evidence="1">pAL20115a</plasmid>
    </source>
</reference>
<evidence type="ECO:0000313" key="1">
    <source>
        <dbReference type="EMBL" id="WPF90492.1"/>
    </source>
</evidence>
<organism evidence="1">
    <name type="scientific">Cyanobacterium aponinum AL20115</name>
    <dbReference type="NCBI Taxonomy" id="3090662"/>
    <lineage>
        <taxon>Bacteria</taxon>
        <taxon>Bacillati</taxon>
        <taxon>Cyanobacteriota</taxon>
        <taxon>Cyanophyceae</taxon>
        <taxon>Oscillatoriophycideae</taxon>
        <taxon>Chroococcales</taxon>
        <taxon>Geminocystaceae</taxon>
        <taxon>Cyanobacterium</taxon>
    </lineage>
</organism>
<dbReference type="GO" id="GO:0003677">
    <property type="term" value="F:DNA binding"/>
    <property type="evidence" value="ECO:0007669"/>
    <property type="project" value="InterPro"/>
</dbReference>
<dbReference type="EMBL" id="CP138349">
    <property type="protein sequence ID" value="WPF90492.1"/>
    <property type="molecule type" value="Genomic_DNA"/>
</dbReference>
<gene>
    <name evidence="1" type="ORF">SAY89_18260</name>
</gene>
<dbReference type="SUPFAM" id="SSF47413">
    <property type="entry name" value="lambda repressor-like DNA-binding domains"/>
    <property type="match status" value="1"/>
</dbReference>
<dbReference type="AlphaFoldDB" id="A0AAF0ZHR4"/>